<accession>A0A077K9Z4</accession>
<protein>
    <submittedName>
        <fullName evidence="1">Uncharacterized protein</fullName>
    </submittedName>
</protein>
<dbReference type="OrthoDB" id="40119at10239"/>
<dbReference type="EMBL" id="AB981169">
    <property type="protein sequence ID" value="BAP28144.1"/>
    <property type="molecule type" value="Genomic_DNA"/>
</dbReference>
<dbReference type="RefSeq" id="YP_009067120.1">
    <property type="nucleotide sequence ID" value="NC_025115.1"/>
</dbReference>
<proteinExistence type="predicted"/>
<dbReference type="GeneID" id="20490222"/>
<sequence>MKAFIVHVAAGGRRLSVQAIAASSTDALMCVLASLEALGMTACSGTARPIGRATA</sequence>
<organism evidence="1 2">
    <name type="scientific">Ralstonia phage RSY1</name>
    <dbReference type="NCBI Taxonomy" id="1530085"/>
    <lineage>
        <taxon>Viruses</taxon>
        <taxon>Duplodnaviria</taxon>
        <taxon>Heunggongvirae</taxon>
        <taxon>Uroviricota</taxon>
        <taxon>Caudoviricetes</taxon>
        <taxon>Peduoviridae</taxon>
        <taxon>Arsyunavirus</taxon>
        <taxon>Arsyunavirus RSY1</taxon>
    </lineage>
</organism>
<evidence type="ECO:0000313" key="2">
    <source>
        <dbReference type="Proteomes" id="UP000028670"/>
    </source>
</evidence>
<dbReference type="KEGG" id="vg:20490222"/>
<dbReference type="Proteomes" id="UP000028670">
    <property type="component" value="Segment"/>
</dbReference>
<reference evidence="1 2" key="1">
    <citation type="submission" date="2014-08" db="EMBL/GenBank/DDBJ databases">
        <title>Characterization of a P2 like phage, RSY1, as a lysogenic conversion factor in Ralstonia solanacearum.</title>
        <authorList>
            <person name="Askora A."/>
            <person name="Kawasaki T."/>
            <person name="Fujie M."/>
            <person name="Yamada T."/>
        </authorList>
    </citation>
    <scope>NUCLEOTIDE SEQUENCE [LARGE SCALE GENOMIC DNA]</scope>
</reference>
<evidence type="ECO:0000313" key="1">
    <source>
        <dbReference type="EMBL" id="BAP28144.1"/>
    </source>
</evidence>
<keyword evidence="2" id="KW-1185">Reference proteome</keyword>
<name>A0A077K9Z4_9CAUD</name>